<dbReference type="AlphaFoldDB" id="A0A022VZM9"/>
<protein>
    <submittedName>
        <fullName evidence="1">Uncharacterized protein</fullName>
    </submittedName>
</protein>
<accession>A0A022VZM9</accession>
<proteinExistence type="predicted"/>
<dbReference type="HOGENOM" id="CLU_1541214_0_0_1"/>
<dbReference type="EMBL" id="KK207865">
    <property type="protein sequence ID" value="EZF51546.1"/>
    <property type="molecule type" value="Genomic_DNA"/>
</dbReference>
<reference evidence="1" key="1">
    <citation type="submission" date="2014-02" db="EMBL/GenBank/DDBJ databases">
        <title>The Genome Sequence of Trichophyton rubrum (morphotype fischeri) CBS 288.86.</title>
        <authorList>
            <consortium name="The Broad Institute Genomics Platform"/>
            <person name="Cuomo C.A."/>
            <person name="White T.C."/>
            <person name="Graser Y."/>
            <person name="Martinez-Rossi N."/>
            <person name="Heitman J."/>
            <person name="Young S.K."/>
            <person name="Zeng Q."/>
            <person name="Gargeya S."/>
            <person name="Abouelleil A."/>
            <person name="Alvarado L."/>
            <person name="Chapman S.B."/>
            <person name="Gainer-Dewar J."/>
            <person name="Goldberg J."/>
            <person name="Griggs A."/>
            <person name="Gujja S."/>
            <person name="Hansen M."/>
            <person name="Howarth C."/>
            <person name="Imamovic A."/>
            <person name="Larimer J."/>
            <person name="Martinez D."/>
            <person name="Murphy C."/>
            <person name="Pearson M.D."/>
            <person name="Persinoti G."/>
            <person name="Poon T."/>
            <person name="Priest M."/>
            <person name="Roberts A.D."/>
            <person name="Saif S."/>
            <person name="Shea T.D."/>
            <person name="Sykes S.N."/>
            <person name="Wortman J."/>
            <person name="Nusbaum C."/>
            <person name="Birren B."/>
        </authorList>
    </citation>
    <scope>NUCLEOTIDE SEQUENCE [LARGE SCALE GENOMIC DNA]</scope>
    <source>
        <strain evidence="1">CBS 288.86</strain>
    </source>
</reference>
<gene>
    <name evidence="1" type="ORF">H103_05054</name>
</gene>
<dbReference type="Proteomes" id="UP000023758">
    <property type="component" value="Unassembled WGS sequence"/>
</dbReference>
<sequence>MSHCEKSFTERGKSPLIDINDSELPIVSNKLCLTTEIDHFPFTVSKSRIVQLAQLISSGITVIDTHLGDNGLSTPSFNPDSPVQVVTQEDMVRVKYEVLGATIELRQLLEGPMKLLPESNFAPLAAVYNFDIASKVPIDVTISFADLFSNVMSNVSFATRLYITASFQNLRRAM</sequence>
<organism evidence="1">
    <name type="scientific">Trichophyton rubrum CBS 288.86</name>
    <dbReference type="NCBI Taxonomy" id="1215330"/>
    <lineage>
        <taxon>Eukaryota</taxon>
        <taxon>Fungi</taxon>
        <taxon>Dikarya</taxon>
        <taxon>Ascomycota</taxon>
        <taxon>Pezizomycotina</taxon>
        <taxon>Eurotiomycetes</taxon>
        <taxon>Eurotiomycetidae</taxon>
        <taxon>Onygenales</taxon>
        <taxon>Arthrodermataceae</taxon>
        <taxon>Trichophyton</taxon>
    </lineage>
</organism>
<name>A0A022VZM9_TRIRU</name>
<evidence type="ECO:0000313" key="1">
    <source>
        <dbReference type="EMBL" id="EZF51546.1"/>
    </source>
</evidence>